<accession>A0A151B6H2</accession>
<sequence length="202" mass="23721">MENNTSGHGKFAEVPANVNKWNWGAFWLTWIWGIFNKSYIALLSLLPILNFIMPFYLGFKGNELAWRNNEWYDVEELHKTQKKWSIAGWIFALIVIACIAGNEIIKYNELKESERIKNEILYILNNNKKVEEFIGKDYDIITQGYTMEIKNQYKASGFVLKSSKGIFFLRCELNRNNKIESIRISMPNDNKNKKSKSMDIYP</sequence>
<dbReference type="STRING" id="1121338.CLTEP_04670"/>
<evidence type="ECO:0000313" key="3">
    <source>
        <dbReference type="Proteomes" id="UP000075531"/>
    </source>
</evidence>
<comment type="caution">
    <text evidence="2">The sequence shown here is derived from an EMBL/GenBank/DDBJ whole genome shotgun (WGS) entry which is preliminary data.</text>
</comment>
<keyword evidence="3" id="KW-1185">Reference proteome</keyword>
<name>A0A151B6H2_9CLOT</name>
<feature type="transmembrane region" description="Helical" evidence="1">
    <location>
        <begin position="86"/>
        <end position="105"/>
    </location>
</feature>
<evidence type="ECO:0000256" key="1">
    <source>
        <dbReference type="SAM" id="Phobius"/>
    </source>
</evidence>
<keyword evidence="1" id="KW-1133">Transmembrane helix</keyword>
<keyword evidence="1" id="KW-0812">Transmembrane</keyword>
<dbReference type="EMBL" id="LTBA01000002">
    <property type="protein sequence ID" value="KYH35528.1"/>
    <property type="molecule type" value="Genomic_DNA"/>
</dbReference>
<evidence type="ECO:0000313" key="2">
    <source>
        <dbReference type="EMBL" id="KYH35528.1"/>
    </source>
</evidence>
<gene>
    <name evidence="2" type="ORF">CLTEP_04670</name>
</gene>
<keyword evidence="1" id="KW-0472">Membrane</keyword>
<feature type="transmembrane region" description="Helical" evidence="1">
    <location>
        <begin position="39"/>
        <end position="59"/>
    </location>
</feature>
<dbReference type="PATRIC" id="fig|1121338.3.peg.474"/>
<proteinExistence type="predicted"/>
<organism evidence="2 3">
    <name type="scientific">Clostridium tepidiprofundi DSM 19306</name>
    <dbReference type="NCBI Taxonomy" id="1121338"/>
    <lineage>
        <taxon>Bacteria</taxon>
        <taxon>Bacillati</taxon>
        <taxon>Bacillota</taxon>
        <taxon>Clostridia</taxon>
        <taxon>Eubacteriales</taxon>
        <taxon>Clostridiaceae</taxon>
        <taxon>Clostridium</taxon>
    </lineage>
</organism>
<dbReference type="RefSeq" id="WP_066822014.1">
    <property type="nucleotide sequence ID" value="NZ_LTBA01000002.1"/>
</dbReference>
<dbReference type="OrthoDB" id="9815959at2"/>
<reference evidence="2 3" key="1">
    <citation type="submission" date="2016-02" db="EMBL/GenBank/DDBJ databases">
        <title>Genome sequence of Clostridium tepidiprofundi DSM 19306.</title>
        <authorList>
            <person name="Poehlein A."/>
            <person name="Daniel R."/>
        </authorList>
    </citation>
    <scope>NUCLEOTIDE SEQUENCE [LARGE SCALE GENOMIC DNA]</scope>
    <source>
        <strain evidence="2 3">DSM 19306</strain>
    </source>
</reference>
<protein>
    <submittedName>
        <fullName evidence="2">Uncharacterized protein</fullName>
    </submittedName>
</protein>
<dbReference type="Proteomes" id="UP000075531">
    <property type="component" value="Unassembled WGS sequence"/>
</dbReference>
<dbReference type="AlphaFoldDB" id="A0A151B6H2"/>